<keyword evidence="5 6" id="KW-0482">Metalloprotease</keyword>
<feature type="chain" id="PRO_5036513658" description="Metalloendopeptidase" evidence="7">
    <location>
        <begin position="19"/>
        <end position="257"/>
    </location>
</feature>
<organism evidence="9">
    <name type="scientific">Darwinula stevensoni</name>
    <dbReference type="NCBI Taxonomy" id="69355"/>
    <lineage>
        <taxon>Eukaryota</taxon>
        <taxon>Metazoa</taxon>
        <taxon>Ecdysozoa</taxon>
        <taxon>Arthropoda</taxon>
        <taxon>Crustacea</taxon>
        <taxon>Oligostraca</taxon>
        <taxon>Ostracoda</taxon>
        <taxon>Podocopa</taxon>
        <taxon>Podocopida</taxon>
        <taxon>Darwinulocopina</taxon>
        <taxon>Darwinuloidea</taxon>
        <taxon>Darwinulidae</taxon>
        <taxon>Darwinula</taxon>
    </lineage>
</organism>
<dbReference type="InterPro" id="IPR001506">
    <property type="entry name" value="Peptidase_M12A"/>
</dbReference>
<dbReference type="PRINTS" id="PR00480">
    <property type="entry name" value="ASTACIN"/>
</dbReference>
<dbReference type="GO" id="GO:0004222">
    <property type="term" value="F:metalloendopeptidase activity"/>
    <property type="evidence" value="ECO:0007669"/>
    <property type="project" value="UniProtKB-UniRule"/>
</dbReference>
<dbReference type="Gene3D" id="3.40.390.10">
    <property type="entry name" value="Collagenase (Catalytic Domain)"/>
    <property type="match status" value="1"/>
</dbReference>
<dbReference type="EMBL" id="LR902880">
    <property type="protein sequence ID" value="CAD7251208.1"/>
    <property type="molecule type" value="Genomic_DNA"/>
</dbReference>
<feature type="active site" evidence="6">
    <location>
        <position position="150"/>
    </location>
</feature>
<keyword evidence="7" id="KW-0732">Signal</keyword>
<evidence type="ECO:0000256" key="3">
    <source>
        <dbReference type="ARBA" id="ARBA00022801"/>
    </source>
</evidence>
<evidence type="ECO:0000256" key="1">
    <source>
        <dbReference type="ARBA" id="ARBA00022670"/>
    </source>
</evidence>
<keyword evidence="2 6" id="KW-0479">Metal-binding</keyword>
<evidence type="ECO:0000256" key="5">
    <source>
        <dbReference type="ARBA" id="ARBA00023049"/>
    </source>
</evidence>
<proteinExistence type="predicted"/>
<evidence type="ECO:0000313" key="10">
    <source>
        <dbReference type="Proteomes" id="UP000677054"/>
    </source>
</evidence>
<evidence type="ECO:0000259" key="8">
    <source>
        <dbReference type="PROSITE" id="PS51864"/>
    </source>
</evidence>
<name>A0A7R9ABX3_9CRUS</name>
<gene>
    <name evidence="9" type="ORF">DSTB1V02_LOCUS10975</name>
</gene>
<dbReference type="InterPro" id="IPR006026">
    <property type="entry name" value="Peptidase_Metallo"/>
</dbReference>
<evidence type="ECO:0000256" key="6">
    <source>
        <dbReference type="PROSITE-ProRule" id="PRU01211"/>
    </source>
</evidence>
<dbReference type="GO" id="GO:0008270">
    <property type="term" value="F:zinc ion binding"/>
    <property type="evidence" value="ECO:0007669"/>
    <property type="project" value="UniProtKB-UniRule"/>
</dbReference>
<dbReference type="SMART" id="SM00235">
    <property type="entry name" value="ZnMc"/>
    <property type="match status" value="1"/>
</dbReference>
<keyword evidence="3 6" id="KW-0378">Hydrolase</keyword>
<feature type="binding site" evidence="6">
    <location>
        <position position="149"/>
    </location>
    <ligand>
        <name>Zn(2+)</name>
        <dbReference type="ChEBI" id="CHEBI:29105"/>
        <note>catalytic</note>
    </ligand>
</feature>
<feature type="binding site" evidence="6">
    <location>
        <position position="159"/>
    </location>
    <ligand>
        <name>Zn(2+)</name>
        <dbReference type="ChEBI" id="CHEBI:29105"/>
        <note>catalytic</note>
    </ligand>
</feature>
<comment type="caution">
    <text evidence="6">Lacks conserved residue(s) required for the propagation of feature annotation.</text>
</comment>
<feature type="binding site" evidence="6">
    <location>
        <position position="153"/>
    </location>
    <ligand>
        <name>Zn(2+)</name>
        <dbReference type="ChEBI" id="CHEBI:29105"/>
        <note>catalytic</note>
    </ligand>
</feature>
<keyword evidence="1 6" id="KW-0645">Protease</keyword>
<evidence type="ECO:0000256" key="4">
    <source>
        <dbReference type="ARBA" id="ARBA00022833"/>
    </source>
</evidence>
<comment type="cofactor">
    <cofactor evidence="6 7">
        <name>Zn(2+)</name>
        <dbReference type="ChEBI" id="CHEBI:29105"/>
    </cofactor>
    <text evidence="6 7">Binds 1 zinc ion per subunit.</text>
</comment>
<dbReference type="PANTHER" id="PTHR10127:SF780">
    <property type="entry name" value="METALLOENDOPEPTIDASE"/>
    <property type="match status" value="1"/>
</dbReference>
<evidence type="ECO:0000256" key="2">
    <source>
        <dbReference type="ARBA" id="ARBA00022723"/>
    </source>
</evidence>
<keyword evidence="4 6" id="KW-0862">Zinc</keyword>
<reference evidence="9" key="1">
    <citation type="submission" date="2020-11" db="EMBL/GenBank/DDBJ databases">
        <authorList>
            <person name="Tran Van P."/>
        </authorList>
    </citation>
    <scope>NUCLEOTIDE SEQUENCE</scope>
</reference>
<evidence type="ECO:0000313" key="9">
    <source>
        <dbReference type="EMBL" id="CAD7251208.1"/>
    </source>
</evidence>
<sequence length="257" mass="29373">MFTFVSLSVLVLVVSCGALPHRPDPDRLMYNEGMLGGDIAGGYKLTTVNGKTAILPDEFYGLWPDAIVYYEVHSSAERIRDLLNTAFAEYHQHTCIRFVERNGNPSITSYVNIRGDESGCWSYVGMYKHGPQDLSIQIPGCDWKGIVLHEIMHAVGFWHEQVRFDRDDYVIIHWDNIMNGYENNFDIVTLDESLEFGVPYDFESVMHYELDAFSNNGENTIEPYGEWAGTDPGHVWEKNFFAQSDIDELNALYCSKK</sequence>
<accession>A0A7R9ABX3</accession>
<dbReference type="EMBL" id="CAJPEV010003363">
    <property type="protein sequence ID" value="CAG0899591.1"/>
    <property type="molecule type" value="Genomic_DNA"/>
</dbReference>
<protein>
    <recommendedName>
        <fullName evidence="7">Metalloendopeptidase</fullName>
        <ecNumber evidence="7">3.4.24.-</ecNumber>
    </recommendedName>
</protein>
<dbReference type="CDD" id="cd04280">
    <property type="entry name" value="ZnMc_astacin_like"/>
    <property type="match status" value="1"/>
</dbReference>
<dbReference type="InterPro" id="IPR034035">
    <property type="entry name" value="Astacin-like_dom"/>
</dbReference>
<dbReference type="AlphaFoldDB" id="A0A7R9ABX3"/>
<evidence type="ECO:0000256" key="7">
    <source>
        <dbReference type="RuleBase" id="RU361183"/>
    </source>
</evidence>
<dbReference type="Pfam" id="PF01400">
    <property type="entry name" value="Astacin"/>
    <property type="match status" value="1"/>
</dbReference>
<dbReference type="PANTHER" id="PTHR10127">
    <property type="entry name" value="DISCOIDIN, CUB, EGF, LAMININ , AND ZINC METALLOPROTEASE DOMAIN CONTAINING"/>
    <property type="match status" value="1"/>
</dbReference>
<dbReference type="Proteomes" id="UP000677054">
    <property type="component" value="Unassembled WGS sequence"/>
</dbReference>
<dbReference type="SUPFAM" id="SSF55486">
    <property type="entry name" value="Metalloproteases ('zincins'), catalytic domain"/>
    <property type="match status" value="1"/>
</dbReference>
<dbReference type="EC" id="3.4.24.-" evidence="7"/>
<keyword evidence="10" id="KW-1185">Reference proteome</keyword>
<dbReference type="InterPro" id="IPR024079">
    <property type="entry name" value="MetalloPept_cat_dom_sf"/>
</dbReference>
<feature type="domain" description="Peptidase M12A" evidence="8">
    <location>
        <begin position="52"/>
        <end position="255"/>
    </location>
</feature>
<feature type="signal peptide" evidence="7">
    <location>
        <begin position="1"/>
        <end position="18"/>
    </location>
</feature>
<dbReference type="GO" id="GO:0006508">
    <property type="term" value="P:proteolysis"/>
    <property type="evidence" value="ECO:0007669"/>
    <property type="project" value="UniProtKB-KW"/>
</dbReference>
<dbReference type="OrthoDB" id="291007at2759"/>
<dbReference type="PROSITE" id="PS51864">
    <property type="entry name" value="ASTACIN"/>
    <property type="match status" value="1"/>
</dbReference>